<proteinExistence type="predicted"/>
<accession>K8EKF4</accession>
<keyword evidence="3" id="KW-0677">Repeat</keyword>
<feature type="compositionally biased region" description="Low complexity" evidence="4">
    <location>
        <begin position="89"/>
        <end position="98"/>
    </location>
</feature>
<dbReference type="InterPro" id="IPR029071">
    <property type="entry name" value="Ubiquitin-like_domsf"/>
</dbReference>
<dbReference type="Gene3D" id="3.10.20.90">
    <property type="entry name" value="Phosphatidylinositol 3-kinase Catalytic Subunit, Chain A, domain 1"/>
    <property type="match status" value="1"/>
</dbReference>
<dbReference type="InterPro" id="IPR032675">
    <property type="entry name" value="LRR_dom_sf"/>
</dbReference>
<dbReference type="CDD" id="cd17039">
    <property type="entry name" value="Ubl_ubiquitin_like"/>
    <property type="match status" value="1"/>
</dbReference>
<dbReference type="EMBL" id="FO082268">
    <property type="protein sequence ID" value="CCO18444.1"/>
    <property type="molecule type" value="Genomic_DNA"/>
</dbReference>
<keyword evidence="6" id="KW-1185">Reference proteome</keyword>
<evidence type="ECO:0000256" key="2">
    <source>
        <dbReference type="ARBA" id="ARBA00022614"/>
    </source>
</evidence>
<evidence type="ECO:0000313" key="5">
    <source>
        <dbReference type="EMBL" id="CCO18444.1"/>
    </source>
</evidence>
<evidence type="ECO:0000313" key="6">
    <source>
        <dbReference type="Proteomes" id="UP000198341"/>
    </source>
</evidence>
<dbReference type="PANTHER" id="PTHR45712">
    <property type="entry name" value="AGAP008170-PA"/>
    <property type="match status" value="1"/>
</dbReference>
<evidence type="ECO:0000256" key="3">
    <source>
        <dbReference type="ARBA" id="ARBA00022737"/>
    </source>
</evidence>
<dbReference type="GO" id="GO:0005615">
    <property type="term" value="C:extracellular space"/>
    <property type="evidence" value="ECO:0007669"/>
    <property type="project" value="TreeGrafter"/>
</dbReference>
<dbReference type="GeneID" id="19012972"/>
<name>K8EKF4_9CHLO</name>
<dbReference type="SUPFAM" id="SSF54236">
    <property type="entry name" value="Ubiquitin-like"/>
    <property type="match status" value="1"/>
</dbReference>
<dbReference type="AlphaFoldDB" id="K8EKF4"/>
<dbReference type="Proteomes" id="UP000198341">
    <property type="component" value="Chromosome 11"/>
</dbReference>
<evidence type="ECO:0000256" key="4">
    <source>
        <dbReference type="SAM" id="MobiDB-lite"/>
    </source>
</evidence>
<dbReference type="OrthoDB" id="2187496at2759"/>
<dbReference type="SUPFAM" id="SSF52058">
    <property type="entry name" value="L domain-like"/>
    <property type="match status" value="1"/>
</dbReference>
<organism evidence="5 6">
    <name type="scientific">Bathycoccus prasinos</name>
    <dbReference type="NCBI Taxonomy" id="41875"/>
    <lineage>
        <taxon>Eukaryota</taxon>
        <taxon>Viridiplantae</taxon>
        <taxon>Chlorophyta</taxon>
        <taxon>Mamiellophyceae</taxon>
        <taxon>Mamiellales</taxon>
        <taxon>Bathycoccaceae</taxon>
        <taxon>Bathycoccus</taxon>
    </lineage>
</organism>
<protein>
    <recommendedName>
        <fullName evidence="7">Ubiquitin-like domain-containing protein</fullName>
    </recommendedName>
</protein>
<comment type="subcellular location">
    <subcellularLocation>
        <location evidence="1">Cytoplasm</location>
        <location evidence="1">Cytoskeleton</location>
        <location evidence="1">Cilium axoneme</location>
    </subcellularLocation>
</comment>
<sequence length="415" mass="45893">MIALQVKRNKDRFEFDVDANATVDDVFSSIEEKTNALKRTMKLIVNGKTLTAFDDGKKIFAEVVKKKGSKVTAMLLDGAPLVGGGGSTSAGAAMASSVAEKRRREAKEKMMAQKDERAKERKSKGVESSYNANNKSSNWEKTGICSSQNSGLDALPTSALEALRESAKVKVFDFSLNAIALVPNSIITLPALQNVTRVSLCNNAIESAGIDFKVLFENLRFLKYLDLSNNNLIGAMDVVNSLPSEDEDKEKSKRPPLQLKISNNKITSFPSSFFKSCPPLERFDASGNQISESIEHYFVGSETTLAHINLANNFRINAIPNAFRNMKSLQSLILDGNKIDKKGIPAVVLRECDRLSELSLKQNQVTIEELRELDGWDAYNERRVSRADKILDAKTMLGDASFREGADAERYTRDF</sequence>
<evidence type="ECO:0008006" key="7">
    <source>
        <dbReference type="Google" id="ProtNLM"/>
    </source>
</evidence>
<dbReference type="InterPro" id="IPR001611">
    <property type="entry name" value="Leu-rich_rpt"/>
</dbReference>
<dbReference type="PANTHER" id="PTHR45712:SF1">
    <property type="entry name" value="NEPHROCAN"/>
    <property type="match status" value="1"/>
</dbReference>
<gene>
    <name evidence="5" type="ordered locus">Bathy11g02930</name>
</gene>
<dbReference type="KEGG" id="bpg:Bathy11g02930"/>
<reference evidence="5 6" key="1">
    <citation type="submission" date="2011-10" db="EMBL/GenBank/DDBJ databases">
        <authorList>
            <person name="Genoscope - CEA"/>
        </authorList>
    </citation>
    <scope>NUCLEOTIDE SEQUENCE [LARGE SCALE GENOMIC DNA]</scope>
    <source>
        <strain evidence="5 6">RCC 1105</strain>
    </source>
</reference>
<dbReference type="STRING" id="41875.K8EKF4"/>
<dbReference type="Gene3D" id="3.80.10.10">
    <property type="entry name" value="Ribonuclease Inhibitor"/>
    <property type="match status" value="2"/>
</dbReference>
<dbReference type="Pfam" id="PF00560">
    <property type="entry name" value="LRR_1"/>
    <property type="match status" value="1"/>
</dbReference>
<keyword evidence="2" id="KW-0433">Leucine-rich repeat</keyword>
<dbReference type="InterPro" id="IPR050333">
    <property type="entry name" value="SLRP"/>
</dbReference>
<dbReference type="RefSeq" id="XP_007510099.1">
    <property type="nucleotide sequence ID" value="XM_007510037.1"/>
</dbReference>
<feature type="region of interest" description="Disordered" evidence="4">
    <location>
        <begin position="87"/>
        <end position="134"/>
    </location>
</feature>
<dbReference type="eggNOG" id="KOG0619">
    <property type="taxonomic scope" value="Eukaryota"/>
</dbReference>
<evidence type="ECO:0000256" key="1">
    <source>
        <dbReference type="ARBA" id="ARBA00004430"/>
    </source>
</evidence>
<dbReference type="GO" id="GO:0005930">
    <property type="term" value="C:axoneme"/>
    <property type="evidence" value="ECO:0007669"/>
    <property type="project" value="UniProtKB-SubCell"/>
</dbReference>
<feature type="compositionally biased region" description="Basic and acidic residues" evidence="4">
    <location>
        <begin position="99"/>
        <end position="125"/>
    </location>
</feature>